<name>K2MJM6_9HYPH</name>
<keyword evidence="6" id="KW-0663">Pyridoxal phosphate</keyword>
<dbReference type="PANTHER" id="PTHR46383:SF1">
    <property type="entry name" value="ASPARTATE AMINOTRANSFERASE"/>
    <property type="match status" value="1"/>
</dbReference>
<dbReference type="GO" id="GO:0006520">
    <property type="term" value="P:amino acid metabolic process"/>
    <property type="evidence" value="ECO:0007669"/>
    <property type="project" value="InterPro"/>
</dbReference>
<protein>
    <recommendedName>
        <fullName evidence="8">Aminotransferase</fullName>
        <ecNumber evidence="8">2.6.1.-</ecNumber>
    </recommendedName>
</protein>
<evidence type="ECO:0000313" key="10">
    <source>
        <dbReference type="EMBL" id="EKF20915.1"/>
    </source>
</evidence>
<accession>K2MJM6</accession>
<dbReference type="eggNOG" id="COG0436">
    <property type="taxonomic scope" value="Bacteria"/>
</dbReference>
<dbReference type="Pfam" id="PF00155">
    <property type="entry name" value="Aminotran_1_2"/>
    <property type="match status" value="1"/>
</dbReference>
<gene>
    <name evidence="10" type="ORF">NA2_01015</name>
</gene>
<dbReference type="EMBL" id="AMRM01000001">
    <property type="protein sequence ID" value="EKF20915.1"/>
    <property type="molecule type" value="Genomic_DNA"/>
</dbReference>
<dbReference type="SUPFAM" id="SSF53383">
    <property type="entry name" value="PLP-dependent transferases"/>
    <property type="match status" value="1"/>
</dbReference>
<dbReference type="OrthoDB" id="9804407at2"/>
<keyword evidence="4 8" id="KW-0032">Aminotransferase</keyword>
<dbReference type="FunFam" id="3.40.640.10:FF:000033">
    <property type="entry name" value="Aspartate aminotransferase"/>
    <property type="match status" value="1"/>
</dbReference>
<dbReference type="InterPro" id="IPR004839">
    <property type="entry name" value="Aminotransferase_I/II_large"/>
</dbReference>
<dbReference type="GO" id="GO:0004069">
    <property type="term" value="F:L-aspartate:2-oxoglutarate aminotransferase activity"/>
    <property type="evidence" value="ECO:0007669"/>
    <property type="project" value="UniProtKB-EC"/>
</dbReference>
<proteinExistence type="inferred from homology"/>
<dbReference type="EC" id="2.6.1.-" evidence="8"/>
<dbReference type="CDD" id="cd00609">
    <property type="entry name" value="AAT_like"/>
    <property type="match status" value="1"/>
</dbReference>
<dbReference type="PATRIC" id="fig|391937.3.peg.210"/>
<evidence type="ECO:0000256" key="8">
    <source>
        <dbReference type="RuleBase" id="RU000481"/>
    </source>
</evidence>
<sequence>MPRPSARISGIVPSGKNGWEVHFAALTRKQAGEDVIMLSVGDHDFDTPEGTIEACVEAVRSGYHHYTQLPGLPRLRAGLARLSEDCTGVPTAPEEIMATIGGQGALYAACQAVLDPGAHAVIVSPYYATYPGTVRAAGGRFTEIETHAENSFEPKLDEIEAALEEDTRAILINSPNNPTGAIYSRETLERIADICRKRDLWLLSDEVYWTIRADEEHLSPRALPSMKERTLVINSLSKSHGMTGWRIGWLTGPADMIATMTNLNLVATYGLPDFISRAAIAAVENAYGVAEIAERYAKRRTAFLAAIHGMNGVTVRGSKGGMYVMLDIRAVDRDSEKFAWDLLKAEDVAVMPGVSFGAAAEGHVRISMCQDEAVLREAAGRIRRFIGDRTV</sequence>
<dbReference type="Gene3D" id="3.40.640.10">
    <property type="entry name" value="Type I PLP-dependent aspartate aminotransferase-like (Major domain)"/>
    <property type="match status" value="1"/>
</dbReference>
<evidence type="ECO:0000256" key="3">
    <source>
        <dbReference type="ARBA" id="ARBA00011738"/>
    </source>
</evidence>
<dbReference type="InterPro" id="IPR015421">
    <property type="entry name" value="PyrdxlP-dep_Trfase_major"/>
</dbReference>
<dbReference type="Proteomes" id="UP000006786">
    <property type="component" value="Unassembled WGS sequence"/>
</dbReference>
<dbReference type="Gene3D" id="3.90.1150.10">
    <property type="entry name" value="Aspartate Aminotransferase, domain 1"/>
    <property type="match status" value="1"/>
</dbReference>
<dbReference type="InterPro" id="IPR050596">
    <property type="entry name" value="AspAT/PAT-like"/>
</dbReference>
<dbReference type="RefSeq" id="WP_008593188.1">
    <property type="nucleotide sequence ID" value="NZ_AMRM01000001.1"/>
</dbReference>
<evidence type="ECO:0000256" key="2">
    <source>
        <dbReference type="ARBA" id="ARBA00007441"/>
    </source>
</evidence>
<feature type="domain" description="Aminotransferase class I/classII large" evidence="9">
    <location>
        <begin position="34"/>
        <end position="382"/>
    </location>
</feature>
<dbReference type="PANTHER" id="PTHR46383">
    <property type="entry name" value="ASPARTATE AMINOTRANSFERASE"/>
    <property type="match status" value="1"/>
</dbReference>
<dbReference type="AlphaFoldDB" id="K2MJM6"/>
<keyword evidence="11" id="KW-1185">Reference proteome</keyword>
<dbReference type="InterPro" id="IPR015424">
    <property type="entry name" value="PyrdxlP-dep_Trfase"/>
</dbReference>
<reference evidence="10 11" key="1">
    <citation type="journal article" date="2012" name="J. Bacteriol.">
        <title>Genome Sequence of Nitratireductor pacificus Type Strain pht-3B.</title>
        <authorList>
            <person name="Lai Q."/>
            <person name="Li G."/>
            <person name="Shao Z."/>
        </authorList>
    </citation>
    <scope>NUCLEOTIDE SEQUENCE [LARGE SCALE GENOMIC DNA]</scope>
    <source>
        <strain evidence="11">pht-3B</strain>
    </source>
</reference>
<dbReference type="InterPro" id="IPR004838">
    <property type="entry name" value="NHTrfase_class1_PyrdxlP-BS"/>
</dbReference>
<dbReference type="STRING" id="391937.NA2_01015"/>
<evidence type="ECO:0000259" key="9">
    <source>
        <dbReference type="Pfam" id="PF00155"/>
    </source>
</evidence>
<organism evidence="10 11">
    <name type="scientific">Nitratireductor pacificus pht-3B</name>
    <dbReference type="NCBI Taxonomy" id="391937"/>
    <lineage>
        <taxon>Bacteria</taxon>
        <taxon>Pseudomonadati</taxon>
        <taxon>Pseudomonadota</taxon>
        <taxon>Alphaproteobacteria</taxon>
        <taxon>Hyphomicrobiales</taxon>
        <taxon>Phyllobacteriaceae</taxon>
        <taxon>Nitratireductor</taxon>
    </lineage>
</organism>
<dbReference type="PROSITE" id="PS00105">
    <property type="entry name" value="AA_TRANSFER_CLASS_1"/>
    <property type="match status" value="1"/>
</dbReference>
<evidence type="ECO:0000256" key="7">
    <source>
        <dbReference type="ARBA" id="ARBA00049185"/>
    </source>
</evidence>
<comment type="similarity">
    <text evidence="2 8">Belongs to the class-I pyridoxal-phosphate-dependent aminotransferase family.</text>
</comment>
<dbReference type="GO" id="GO:0030170">
    <property type="term" value="F:pyridoxal phosphate binding"/>
    <property type="evidence" value="ECO:0007669"/>
    <property type="project" value="InterPro"/>
</dbReference>
<evidence type="ECO:0000256" key="5">
    <source>
        <dbReference type="ARBA" id="ARBA00022679"/>
    </source>
</evidence>
<comment type="caution">
    <text evidence="10">The sequence shown here is derived from an EMBL/GenBank/DDBJ whole genome shotgun (WGS) entry which is preliminary data.</text>
</comment>
<keyword evidence="5 8" id="KW-0808">Transferase</keyword>
<comment type="catalytic activity">
    <reaction evidence="7">
        <text>L-aspartate + 2-oxoglutarate = oxaloacetate + L-glutamate</text>
        <dbReference type="Rhea" id="RHEA:21824"/>
        <dbReference type="ChEBI" id="CHEBI:16452"/>
        <dbReference type="ChEBI" id="CHEBI:16810"/>
        <dbReference type="ChEBI" id="CHEBI:29985"/>
        <dbReference type="ChEBI" id="CHEBI:29991"/>
        <dbReference type="EC" id="2.6.1.1"/>
    </reaction>
</comment>
<dbReference type="InterPro" id="IPR015422">
    <property type="entry name" value="PyrdxlP-dep_Trfase_small"/>
</dbReference>
<evidence type="ECO:0000256" key="4">
    <source>
        <dbReference type="ARBA" id="ARBA00022576"/>
    </source>
</evidence>
<comment type="cofactor">
    <cofactor evidence="1 8">
        <name>pyridoxal 5'-phosphate</name>
        <dbReference type="ChEBI" id="CHEBI:597326"/>
    </cofactor>
</comment>
<comment type="subunit">
    <text evidence="3">Homodimer.</text>
</comment>
<evidence type="ECO:0000256" key="6">
    <source>
        <dbReference type="ARBA" id="ARBA00022898"/>
    </source>
</evidence>
<evidence type="ECO:0000256" key="1">
    <source>
        <dbReference type="ARBA" id="ARBA00001933"/>
    </source>
</evidence>
<evidence type="ECO:0000313" key="11">
    <source>
        <dbReference type="Proteomes" id="UP000006786"/>
    </source>
</evidence>